<feature type="compositionally biased region" description="Basic residues" evidence="1">
    <location>
        <begin position="310"/>
        <end position="322"/>
    </location>
</feature>
<feature type="region of interest" description="Disordered" evidence="1">
    <location>
        <begin position="310"/>
        <end position="341"/>
    </location>
</feature>
<protein>
    <submittedName>
        <fullName evidence="2">Uncharacterized protein</fullName>
    </submittedName>
</protein>
<dbReference type="AlphaFoldDB" id="A0A2T8IMB6"/>
<evidence type="ECO:0000313" key="2">
    <source>
        <dbReference type="EMBL" id="PVH38808.1"/>
    </source>
</evidence>
<feature type="compositionally biased region" description="Basic and acidic residues" evidence="1">
    <location>
        <begin position="362"/>
        <end position="387"/>
    </location>
</feature>
<reference evidence="2" key="1">
    <citation type="submission" date="2018-04" db="EMBL/GenBank/DDBJ databases">
        <title>WGS assembly of Panicum hallii.</title>
        <authorList>
            <person name="Lovell J."/>
            <person name="Jenkins J."/>
            <person name="Lowry D."/>
            <person name="Mamidi S."/>
            <person name="Sreedasyam A."/>
            <person name="Weng X."/>
            <person name="Barry K."/>
            <person name="Bonette J."/>
            <person name="Campitelli B."/>
            <person name="Daum C."/>
            <person name="Gordon S."/>
            <person name="Gould B."/>
            <person name="Lipzen A."/>
            <person name="Macqueen A."/>
            <person name="Palacio-Mejia J."/>
            <person name="Plott C."/>
            <person name="Shakirov E."/>
            <person name="Shu S."/>
            <person name="Yoshinaga Y."/>
            <person name="Zane M."/>
            <person name="Rokhsar D."/>
            <person name="Grimwood J."/>
            <person name="Schmutz J."/>
            <person name="Juenger T."/>
        </authorList>
    </citation>
    <scope>NUCLEOTIDE SEQUENCE [LARGE SCALE GENOMIC DNA]</scope>
    <source>
        <strain evidence="2">FIL2</strain>
    </source>
</reference>
<feature type="compositionally biased region" description="Basic and acidic residues" evidence="1">
    <location>
        <begin position="323"/>
        <end position="333"/>
    </location>
</feature>
<name>A0A2T8IMB6_9POAL</name>
<dbReference type="Proteomes" id="UP000243499">
    <property type="component" value="Chromosome 5"/>
</dbReference>
<gene>
    <name evidence="2" type="ORF">PAHAL_5G358300</name>
</gene>
<feature type="region of interest" description="Disordered" evidence="1">
    <location>
        <begin position="362"/>
        <end position="408"/>
    </location>
</feature>
<feature type="region of interest" description="Disordered" evidence="1">
    <location>
        <begin position="204"/>
        <end position="271"/>
    </location>
</feature>
<feature type="compositionally biased region" description="Low complexity" evidence="1">
    <location>
        <begin position="252"/>
        <end position="265"/>
    </location>
</feature>
<evidence type="ECO:0000256" key="1">
    <source>
        <dbReference type="SAM" id="MobiDB-lite"/>
    </source>
</evidence>
<dbReference type="EMBL" id="CM008050">
    <property type="protein sequence ID" value="PVH38808.1"/>
    <property type="molecule type" value="Genomic_DNA"/>
</dbReference>
<proteinExistence type="predicted"/>
<organism evidence="2">
    <name type="scientific">Panicum hallii</name>
    <dbReference type="NCBI Taxonomy" id="206008"/>
    <lineage>
        <taxon>Eukaryota</taxon>
        <taxon>Viridiplantae</taxon>
        <taxon>Streptophyta</taxon>
        <taxon>Embryophyta</taxon>
        <taxon>Tracheophyta</taxon>
        <taxon>Spermatophyta</taxon>
        <taxon>Magnoliopsida</taxon>
        <taxon>Liliopsida</taxon>
        <taxon>Poales</taxon>
        <taxon>Poaceae</taxon>
        <taxon>PACMAD clade</taxon>
        <taxon>Panicoideae</taxon>
        <taxon>Panicodae</taxon>
        <taxon>Paniceae</taxon>
        <taxon>Panicinae</taxon>
        <taxon>Panicum</taxon>
        <taxon>Panicum sect. Panicum</taxon>
    </lineage>
</organism>
<sequence length="421" mass="47564">MIIPLPSVVRPALTSALPRRRSLRDRPCQASARHYAHARATRSASLTFLPLQHLHRRNHAALAPVLARRQFACVAPHQLTPESFAPTQLRSSLARSAPARVPHIILYRMPPLVPFHIRALPAPRRRSPSSYRDRLFCLRRPSPAPVHAIHYCAEPLSSACLHSPRALRSHAFSQLPLWLLRRRAHTPGARYGRQCRAPSLWRRPNAWRPARPPAPRVPPVAAARTPPRQPRRTPPALGHHHPAYCLGRGRLPHAPRTAAAQPRARGPLASAAAQHQRRLLLVPLPRAAPRLAAAASLRALQCLRAARPRRLALPHTKPSRRSRSCDRPPEPRRNPRAPVRQLRTCAGPARRRSCVLPCRPRETRGREEQEIRAPPVEDKKEQREEKQRRKGTRISQGPLHNFRKLQGPVCKTKFPVDLKPK</sequence>
<dbReference type="Gramene" id="PVH38808">
    <property type="protein sequence ID" value="PVH38808"/>
    <property type="gene ID" value="PAHAL_5G358300"/>
</dbReference>
<accession>A0A2T8IMB6</accession>